<feature type="domain" description="Cytochrome c" evidence="6">
    <location>
        <begin position="26"/>
        <end position="117"/>
    </location>
</feature>
<dbReference type="AlphaFoldDB" id="A0AB33GY00"/>
<evidence type="ECO:0000256" key="4">
    <source>
        <dbReference type="PROSITE-ProRule" id="PRU00433"/>
    </source>
</evidence>
<accession>A0AB33GY00</accession>
<organism evidence="7 8">
    <name type="scientific">Malaciobacter molluscorum LMG 25693</name>
    <dbReference type="NCBI Taxonomy" id="870501"/>
    <lineage>
        <taxon>Bacteria</taxon>
        <taxon>Pseudomonadati</taxon>
        <taxon>Campylobacterota</taxon>
        <taxon>Epsilonproteobacteria</taxon>
        <taxon>Campylobacterales</taxon>
        <taxon>Arcobacteraceae</taxon>
        <taxon>Malaciobacter</taxon>
    </lineage>
</organism>
<dbReference type="GO" id="GO:0046872">
    <property type="term" value="F:metal ion binding"/>
    <property type="evidence" value="ECO:0007669"/>
    <property type="project" value="UniProtKB-KW"/>
</dbReference>
<keyword evidence="3 4" id="KW-0408">Iron</keyword>
<keyword evidence="5" id="KW-0732">Signal</keyword>
<dbReference type="GO" id="GO:0020037">
    <property type="term" value="F:heme binding"/>
    <property type="evidence" value="ECO:0007669"/>
    <property type="project" value="InterPro"/>
</dbReference>
<dbReference type="GO" id="GO:0009055">
    <property type="term" value="F:electron transfer activity"/>
    <property type="evidence" value="ECO:0007669"/>
    <property type="project" value="InterPro"/>
</dbReference>
<feature type="signal peptide" evidence="5">
    <location>
        <begin position="1"/>
        <end position="17"/>
    </location>
</feature>
<keyword evidence="1 4" id="KW-0349">Heme</keyword>
<keyword evidence="2 4" id="KW-0479">Metal-binding</keyword>
<proteinExistence type="predicted"/>
<dbReference type="EMBL" id="CP032098">
    <property type="protein sequence ID" value="AXX91739.1"/>
    <property type="molecule type" value="Genomic_DNA"/>
</dbReference>
<evidence type="ECO:0000313" key="7">
    <source>
        <dbReference type="EMBL" id="AXX91739.1"/>
    </source>
</evidence>
<sequence>MRFIVLLSFLISIPLFATQDDNSFITKYEYGAMLYENPRGIGCNKCHGNGKKEIILAKYRDRKGALKYIKVPPIIKISFEDFKSKLKSDKTESLIMPTYFLTDDELDSLYYYIQKLK</sequence>
<protein>
    <submittedName>
        <fullName evidence="7">Cytochrome c</fullName>
    </submittedName>
</protein>
<dbReference type="InterPro" id="IPR009056">
    <property type="entry name" value="Cyt_c-like_dom"/>
</dbReference>
<evidence type="ECO:0000256" key="5">
    <source>
        <dbReference type="SAM" id="SignalP"/>
    </source>
</evidence>
<evidence type="ECO:0000259" key="6">
    <source>
        <dbReference type="PROSITE" id="PS51007"/>
    </source>
</evidence>
<dbReference type="Gene3D" id="1.10.760.10">
    <property type="entry name" value="Cytochrome c-like domain"/>
    <property type="match status" value="1"/>
</dbReference>
<name>A0AB33GY00_9BACT</name>
<evidence type="ECO:0000256" key="3">
    <source>
        <dbReference type="ARBA" id="ARBA00023004"/>
    </source>
</evidence>
<gene>
    <name evidence="7" type="primary">cccE</name>
    <name evidence="7" type="ORF">AMOL_0743</name>
</gene>
<evidence type="ECO:0000256" key="1">
    <source>
        <dbReference type="ARBA" id="ARBA00022617"/>
    </source>
</evidence>
<dbReference type="PROSITE" id="PS51007">
    <property type="entry name" value="CYTC"/>
    <property type="match status" value="1"/>
</dbReference>
<feature type="chain" id="PRO_5044191466" evidence="5">
    <location>
        <begin position="18"/>
        <end position="117"/>
    </location>
</feature>
<evidence type="ECO:0000256" key="2">
    <source>
        <dbReference type="ARBA" id="ARBA00022723"/>
    </source>
</evidence>
<reference evidence="7 8" key="1">
    <citation type="submission" date="2018-08" db="EMBL/GenBank/DDBJ databases">
        <title>Complete genome of the Arcobacter molluscorum type strain LMG 25693.</title>
        <authorList>
            <person name="Miller W.G."/>
            <person name="Yee E."/>
            <person name="Bono J.L."/>
        </authorList>
    </citation>
    <scope>NUCLEOTIDE SEQUENCE [LARGE SCALE GENOMIC DNA]</scope>
    <source>
        <strain evidence="7 8">CECT 7696</strain>
    </source>
</reference>
<dbReference type="SUPFAM" id="SSF46626">
    <property type="entry name" value="Cytochrome c"/>
    <property type="match status" value="1"/>
</dbReference>
<dbReference type="Proteomes" id="UP000262712">
    <property type="component" value="Chromosome"/>
</dbReference>
<evidence type="ECO:0000313" key="8">
    <source>
        <dbReference type="Proteomes" id="UP000262712"/>
    </source>
</evidence>
<dbReference type="KEGG" id="amol:AMOL_0743"/>
<dbReference type="InterPro" id="IPR036909">
    <property type="entry name" value="Cyt_c-like_dom_sf"/>
</dbReference>